<feature type="compositionally biased region" description="Basic and acidic residues" evidence="1">
    <location>
        <begin position="40"/>
        <end position="49"/>
    </location>
</feature>
<dbReference type="Proteomes" id="UP000233556">
    <property type="component" value="Unassembled WGS sequence"/>
</dbReference>
<gene>
    <name evidence="2" type="ORF">llap_6089</name>
</gene>
<organism evidence="2 3">
    <name type="scientific">Limosa lapponica baueri</name>
    <dbReference type="NCBI Taxonomy" id="1758121"/>
    <lineage>
        <taxon>Eukaryota</taxon>
        <taxon>Metazoa</taxon>
        <taxon>Chordata</taxon>
        <taxon>Craniata</taxon>
        <taxon>Vertebrata</taxon>
        <taxon>Euteleostomi</taxon>
        <taxon>Archelosauria</taxon>
        <taxon>Archosauria</taxon>
        <taxon>Dinosauria</taxon>
        <taxon>Saurischia</taxon>
        <taxon>Theropoda</taxon>
        <taxon>Coelurosauria</taxon>
        <taxon>Aves</taxon>
        <taxon>Neognathae</taxon>
        <taxon>Neoaves</taxon>
        <taxon>Charadriiformes</taxon>
        <taxon>Scolopacidae</taxon>
        <taxon>Limosa</taxon>
    </lineage>
</organism>
<sequence length="157" mass="16971">MPDSSKTDPPLIKAKPISDGGSTSGITYLTSGKNKPRQLQPEREVRICERNNPADTKVSEEGGQGDAPGVRAEIPLQPVVKTMVRQAVPMQPMVPPWWSIYPPAVCGAPRTRAGGCPKDAVTLWEARAGAGSWQDLWTHGERSRLADRNCHPAGKPL</sequence>
<dbReference type="EMBL" id="KZ505885">
    <property type="protein sequence ID" value="PKU43609.1"/>
    <property type="molecule type" value="Genomic_DNA"/>
</dbReference>
<dbReference type="AlphaFoldDB" id="A0A2I0UC27"/>
<reference evidence="3" key="2">
    <citation type="submission" date="2017-12" db="EMBL/GenBank/DDBJ databases">
        <title>Genome sequence of the Bar-tailed Godwit (Limosa lapponica baueri).</title>
        <authorList>
            <person name="Lima N.C.B."/>
            <person name="Parody-Merino A.M."/>
            <person name="Battley P.F."/>
            <person name="Fidler A.E."/>
            <person name="Prosdocimi F."/>
        </authorList>
    </citation>
    <scope>NUCLEOTIDE SEQUENCE [LARGE SCALE GENOMIC DNA]</scope>
</reference>
<feature type="region of interest" description="Disordered" evidence="1">
    <location>
        <begin position="1"/>
        <end position="72"/>
    </location>
</feature>
<evidence type="ECO:0000256" key="1">
    <source>
        <dbReference type="SAM" id="MobiDB-lite"/>
    </source>
</evidence>
<name>A0A2I0UC27_LIMLA</name>
<evidence type="ECO:0000313" key="3">
    <source>
        <dbReference type="Proteomes" id="UP000233556"/>
    </source>
</evidence>
<dbReference type="OrthoDB" id="10507569at2759"/>
<keyword evidence="3" id="KW-1185">Reference proteome</keyword>
<protein>
    <submittedName>
        <fullName evidence="2">Suppression of tumorigenicity 5 protein isoform x4</fullName>
    </submittedName>
</protein>
<reference evidence="3" key="1">
    <citation type="submission" date="2017-11" db="EMBL/GenBank/DDBJ databases">
        <authorList>
            <person name="Lima N.C."/>
            <person name="Parody-Merino A.M."/>
            <person name="Battley P.F."/>
            <person name="Fidler A.E."/>
            <person name="Prosdocimi F."/>
        </authorList>
    </citation>
    <scope>NUCLEOTIDE SEQUENCE [LARGE SCALE GENOMIC DNA]</scope>
</reference>
<evidence type="ECO:0000313" key="2">
    <source>
        <dbReference type="EMBL" id="PKU43609.1"/>
    </source>
</evidence>
<proteinExistence type="predicted"/>
<feature type="compositionally biased region" description="Polar residues" evidence="1">
    <location>
        <begin position="20"/>
        <end position="33"/>
    </location>
</feature>
<accession>A0A2I0UC27</accession>